<accession>A0A1H3FTU6</accession>
<dbReference type="GO" id="GO:0003700">
    <property type="term" value="F:DNA-binding transcription factor activity"/>
    <property type="evidence" value="ECO:0007669"/>
    <property type="project" value="InterPro"/>
</dbReference>
<organism evidence="5 6">
    <name type="scientific">Eubacterium barkeri</name>
    <name type="common">Clostridium barkeri</name>
    <dbReference type="NCBI Taxonomy" id="1528"/>
    <lineage>
        <taxon>Bacteria</taxon>
        <taxon>Bacillati</taxon>
        <taxon>Bacillota</taxon>
        <taxon>Clostridia</taxon>
        <taxon>Eubacteriales</taxon>
        <taxon>Eubacteriaceae</taxon>
        <taxon>Eubacterium</taxon>
    </lineage>
</organism>
<protein>
    <submittedName>
        <fullName evidence="5">ArsR family transcriptional regulator</fullName>
    </submittedName>
</protein>
<dbReference type="CDD" id="cd00090">
    <property type="entry name" value="HTH_ARSR"/>
    <property type="match status" value="1"/>
</dbReference>
<keyword evidence="6" id="KW-1185">Reference proteome</keyword>
<dbReference type="NCBIfam" id="NF033788">
    <property type="entry name" value="HTH_metalloreg"/>
    <property type="match status" value="1"/>
</dbReference>
<feature type="domain" description="HTH arsR-type" evidence="4">
    <location>
        <begin position="1"/>
        <end position="93"/>
    </location>
</feature>
<dbReference type="RefSeq" id="WP_090245310.1">
    <property type="nucleotide sequence ID" value="NZ_FNOU01000011.1"/>
</dbReference>
<dbReference type="Proteomes" id="UP000199652">
    <property type="component" value="Unassembled WGS sequence"/>
</dbReference>
<name>A0A1H3FTU6_EUBBA</name>
<keyword evidence="3" id="KW-0804">Transcription</keyword>
<dbReference type="GO" id="GO:0003677">
    <property type="term" value="F:DNA binding"/>
    <property type="evidence" value="ECO:0007669"/>
    <property type="project" value="UniProtKB-KW"/>
</dbReference>
<dbReference type="Gene3D" id="1.10.10.10">
    <property type="entry name" value="Winged helix-like DNA-binding domain superfamily/Winged helix DNA-binding domain"/>
    <property type="match status" value="1"/>
</dbReference>
<dbReference type="InterPro" id="IPR011991">
    <property type="entry name" value="ArsR-like_HTH"/>
</dbReference>
<keyword evidence="2" id="KW-0238">DNA-binding</keyword>
<evidence type="ECO:0000313" key="5">
    <source>
        <dbReference type="EMBL" id="SDX94523.1"/>
    </source>
</evidence>
<keyword evidence="1" id="KW-0805">Transcription regulation</keyword>
<gene>
    <name evidence="5" type="ORF">SAMN04488579_11190</name>
</gene>
<dbReference type="OrthoDB" id="9798835at2"/>
<dbReference type="Pfam" id="PF01022">
    <property type="entry name" value="HTH_5"/>
    <property type="match status" value="1"/>
</dbReference>
<evidence type="ECO:0000256" key="1">
    <source>
        <dbReference type="ARBA" id="ARBA00023015"/>
    </source>
</evidence>
<dbReference type="InterPro" id="IPR036390">
    <property type="entry name" value="WH_DNA-bd_sf"/>
</dbReference>
<evidence type="ECO:0000256" key="3">
    <source>
        <dbReference type="ARBA" id="ARBA00023163"/>
    </source>
</evidence>
<evidence type="ECO:0000313" key="6">
    <source>
        <dbReference type="Proteomes" id="UP000199652"/>
    </source>
</evidence>
<reference evidence="6" key="1">
    <citation type="submission" date="2016-10" db="EMBL/GenBank/DDBJ databases">
        <authorList>
            <person name="Varghese N."/>
            <person name="Submissions S."/>
        </authorList>
    </citation>
    <scope>NUCLEOTIDE SEQUENCE [LARGE SCALE GENOMIC DNA]</scope>
    <source>
        <strain evidence="6">VPI 5359</strain>
    </source>
</reference>
<dbReference type="PROSITE" id="PS50987">
    <property type="entry name" value="HTH_ARSR_2"/>
    <property type="match status" value="1"/>
</dbReference>
<dbReference type="InterPro" id="IPR036388">
    <property type="entry name" value="WH-like_DNA-bd_sf"/>
</dbReference>
<dbReference type="EMBL" id="FNOU01000011">
    <property type="protein sequence ID" value="SDX94523.1"/>
    <property type="molecule type" value="Genomic_DNA"/>
</dbReference>
<dbReference type="PRINTS" id="PR00778">
    <property type="entry name" value="HTHARSR"/>
</dbReference>
<dbReference type="InterPro" id="IPR051081">
    <property type="entry name" value="HTH_MetalResp_TranReg"/>
</dbReference>
<dbReference type="InterPro" id="IPR001845">
    <property type="entry name" value="HTH_ArsR_DNA-bd_dom"/>
</dbReference>
<dbReference type="PANTHER" id="PTHR33154:SF33">
    <property type="entry name" value="TRANSCRIPTIONAL REPRESSOR SDPR"/>
    <property type="match status" value="1"/>
</dbReference>
<dbReference type="AlphaFoldDB" id="A0A1H3FTU6"/>
<evidence type="ECO:0000259" key="4">
    <source>
        <dbReference type="PROSITE" id="PS50987"/>
    </source>
</evidence>
<evidence type="ECO:0000256" key="2">
    <source>
        <dbReference type="ARBA" id="ARBA00023125"/>
    </source>
</evidence>
<sequence length="98" mass="11157">MASFDRSVKILKALGHPIRFQIVQFLLDKPHCVCELKEHLDFSQPNLSQHLKILREAGIIDSEKVGIQTHYHICLPHTQALLEAAEAMGDERLENMLS</sequence>
<dbReference type="SUPFAM" id="SSF46785">
    <property type="entry name" value="Winged helix' DNA-binding domain"/>
    <property type="match status" value="1"/>
</dbReference>
<proteinExistence type="predicted"/>
<dbReference type="STRING" id="1528.SAMN04488579_11190"/>
<dbReference type="PANTHER" id="PTHR33154">
    <property type="entry name" value="TRANSCRIPTIONAL REGULATOR, ARSR FAMILY"/>
    <property type="match status" value="1"/>
</dbReference>
<dbReference type="SMART" id="SM00418">
    <property type="entry name" value="HTH_ARSR"/>
    <property type="match status" value="1"/>
</dbReference>